<evidence type="ECO:0000313" key="2">
    <source>
        <dbReference type="Proteomes" id="UP000471147"/>
    </source>
</evidence>
<gene>
    <name evidence="1" type="ORF">EUU23_04435</name>
</gene>
<sequence length="285" mass="31658">MLVDNVIRIASGDSECFIRPSAGGSLSSWSVGGQHLFRCAGPDRNPLESASFPLVPYSNRIGHAQFSWDGTRYALPAHVQAAPHAIHGIGWERPWHVHHHNPDSAILFLSHPGDRDWPWPFEAEQHIFIGQNWLELRLIAKNTHSAAVPLAFGLHPYFNSKNASLRFEAGNFYPSGADNLPLEGEQIGAGNQFEHGKAVSEVDVDNLYGQWLGTARIEWEGERLALEITSDLPHAVVYTPVETDFFCFEPVPHINNAINRSDGDMPVIEPDERFVATIRFCGIPA</sequence>
<dbReference type="InterPro" id="IPR014718">
    <property type="entry name" value="GH-type_carb-bd"/>
</dbReference>
<dbReference type="GO" id="GO:0030246">
    <property type="term" value="F:carbohydrate binding"/>
    <property type="evidence" value="ECO:0007669"/>
    <property type="project" value="InterPro"/>
</dbReference>
<evidence type="ECO:0000313" key="1">
    <source>
        <dbReference type="EMBL" id="MVZ96952.1"/>
    </source>
</evidence>
<dbReference type="SUPFAM" id="SSF74650">
    <property type="entry name" value="Galactose mutarotase-like"/>
    <property type="match status" value="1"/>
</dbReference>
<organism evidence="1 2">
    <name type="scientific">Sphingorhabdus profundilacus</name>
    <dbReference type="NCBI Taxonomy" id="2509718"/>
    <lineage>
        <taxon>Bacteria</taxon>
        <taxon>Pseudomonadati</taxon>
        <taxon>Pseudomonadota</taxon>
        <taxon>Alphaproteobacteria</taxon>
        <taxon>Sphingomonadales</taxon>
        <taxon>Sphingomonadaceae</taxon>
        <taxon>Sphingorhabdus</taxon>
    </lineage>
</organism>
<protein>
    <submittedName>
        <fullName evidence="1">Aldose 1-epimerase</fullName>
    </submittedName>
</protein>
<keyword evidence="2" id="KW-1185">Reference proteome</keyword>
<dbReference type="InterPro" id="IPR008183">
    <property type="entry name" value="Aldose_1/G6P_1-epimerase"/>
</dbReference>
<proteinExistence type="predicted"/>
<dbReference type="OrthoDB" id="9796517at2"/>
<dbReference type="AlphaFoldDB" id="A0A6I4LU58"/>
<dbReference type="InterPro" id="IPR011013">
    <property type="entry name" value="Gal_mutarotase_sf_dom"/>
</dbReference>
<dbReference type="GO" id="GO:0016853">
    <property type="term" value="F:isomerase activity"/>
    <property type="evidence" value="ECO:0007669"/>
    <property type="project" value="InterPro"/>
</dbReference>
<dbReference type="Gene3D" id="2.70.98.10">
    <property type="match status" value="1"/>
</dbReference>
<dbReference type="RefSeq" id="WP_160353532.1">
    <property type="nucleotide sequence ID" value="NZ_SDWJ01000001.1"/>
</dbReference>
<dbReference type="GO" id="GO:0005975">
    <property type="term" value="P:carbohydrate metabolic process"/>
    <property type="evidence" value="ECO:0007669"/>
    <property type="project" value="InterPro"/>
</dbReference>
<name>A0A6I4LU58_9SPHN</name>
<dbReference type="EMBL" id="SDWJ01000001">
    <property type="protein sequence ID" value="MVZ96952.1"/>
    <property type="molecule type" value="Genomic_DNA"/>
</dbReference>
<reference evidence="1 2" key="1">
    <citation type="submission" date="2019-01" db="EMBL/GenBank/DDBJ databases">
        <title>Sphingorhabdus lacus sp.nov., isolated from an oligotrophic freshwater lake.</title>
        <authorList>
            <person name="Park M."/>
        </authorList>
    </citation>
    <scope>NUCLEOTIDE SEQUENCE [LARGE SCALE GENOMIC DNA]</scope>
    <source>
        <strain evidence="1 2">IMCC26285</strain>
    </source>
</reference>
<comment type="caution">
    <text evidence="1">The sequence shown here is derived from an EMBL/GenBank/DDBJ whole genome shotgun (WGS) entry which is preliminary data.</text>
</comment>
<accession>A0A6I4LU58</accession>
<dbReference type="Proteomes" id="UP000471147">
    <property type="component" value="Unassembled WGS sequence"/>
</dbReference>
<dbReference type="CDD" id="cd09021">
    <property type="entry name" value="Aldose_epim_Ec_YphB"/>
    <property type="match status" value="1"/>
</dbReference>
<dbReference type="Pfam" id="PF01263">
    <property type="entry name" value="Aldose_epim"/>
    <property type="match status" value="1"/>
</dbReference>